<dbReference type="AlphaFoldDB" id="Q66B86"/>
<dbReference type="Proteomes" id="UP000001011">
    <property type="component" value="Chromosome"/>
</dbReference>
<dbReference type="InterPro" id="IPR051052">
    <property type="entry name" value="Diverse_substrate_MTase"/>
</dbReference>
<dbReference type="Pfam" id="PF13847">
    <property type="entry name" value="Methyltransf_31"/>
    <property type="match status" value="1"/>
</dbReference>
<evidence type="ECO:0000313" key="5">
    <source>
        <dbReference type="Proteomes" id="UP000001011"/>
    </source>
</evidence>
<keyword evidence="1" id="KW-0489">Methyltransferase</keyword>
<dbReference type="SUPFAM" id="SSF53335">
    <property type="entry name" value="S-adenosyl-L-methionine-dependent methyltransferases"/>
    <property type="match status" value="1"/>
</dbReference>
<dbReference type="PANTHER" id="PTHR44942:SF4">
    <property type="entry name" value="METHYLTRANSFERASE TYPE 11 DOMAIN-CONTAINING PROTEIN"/>
    <property type="match status" value="1"/>
</dbReference>
<name>Q66B86_YERPS</name>
<evidence type="ECO:0000313" key="4">
    <source>
        <dbReference type="EMBL" id="CAH21126.1"/>
    </source>
</evidence>
<dbReference type="InterPro" id="IPR029063">
    <property type="entry name" value="SAM-dependent_MTases_sf"/>
</dbReference>
<keyword evidence="2" id="KW-0808">Transferase</keyword>
<gene>
    <name evidence="4" type="ordered locus">YPTB1888</name>
</gene>
<dbReference type="GO" id="GO:0008168">
    <property type="term" value="F:methyltransferase activity"/>
    <property type="evidence" value="ECO:0007669"/>
    <property type="project" value="UniProtKB-KW"/>
</dbReference>
<protein>
    <recommendedName>
        <fullName evidence="3">Methyltransferase domain-containing protein</fullName>
    </recommendedName>
</protein>
<evidence type="ECO:0000259" key="3">
    <source>
        <dbReference type="Pfam" id="PF13847"/>
    </source>
</evidence>
<dbReference type="Gene3D" id="3.40.50.150">
    <property type="entry name" value="Vaccinia Virus protein VP39"/>
    <property type="match status" value="1"/>
</dbReference>
<evidence type="ECO:0000256" key="2">
    <source>
        <dbReference type="ARBA" id="ARBA00022679"/>
    </source>
</evidence>
<dbReference type="InterPro" id="IPR025714">
    <property type="entry name" value="Methyltranfer_dom"/>
</dbReference>
<dbReference type="PANTHER" id="PTHR44942">
    <property type="entry name" value="METHYLTRANSF_11 DOMAIN-CONTAINING PROTEIN"/>
    <property type="match status" value="1"/>
</dbReference>
<dbReference type="KEGG" id="yps:YPTB1888"/>
<reference evidence="4 5" key="1">
    <citation type="journal article" date="2004" name="Proc. Natl. Acad. Sci. U.S.A.">
        <title>Insights into the evolution of Yersinia pestis through whole-genome comparison with Yersinia pseudotuberculosis.</title>
        <authorList>
            <person name="Chain P.S.G."/>
            <person name="Carniel E."/>
            <person name="Larimer F.W."/>
            <person name="Lamerdin J."/>
            <person name="Stoutland P.O."/>
            <person name="Regala W.M."/>
            <person name="Georgescu A.M."/>
            <person name="Vergez L.M."/>
            <person name="Land M.L."/>
            <person name="Motin V.L."/>
            <person name="Brubaker R.R."/>
            <person name="Fowler J."/>
            <person name="Hinnebusch J."/>
            <person name="Marceau M."/>
            <person name="Medigue C."/>
            <person name="Simonet M."/>
            <person name="Chenal-Francisque V."/>
            <person name="Souza B."/>
            <person name="Dacheux D."/>
            <person name="Elliott J.M."/>
            <person name="Derbise A."/>
            <person name="Hauser L.J."/>
            <person name="Garcia E."/>
        </authorList>
    </citation>
    <scope>NUCLEOTIDE SEQUENCE [LARGE SCALE GENOMIC DNA]</scope>
    <source>
        <strain evidence="5">IP32953</strain>
    </source>
</reference>
<feature type="domain" description="Methyltransferase" evidence="3">
    <location>
        <begin position="52"/>
        <end position="160"/>
    </location>
</feature>
<evidence type="ECO:0000256" key="1">
    <source>
        <dbReference type="ARBA" id="ARBA00022603"/>
    </source>
</evidence>
<organism evidence="4 5">
    <name type="scientific">Yersinia pseudotuberculosis serotype I (strain IP32953)</name>
    <dbReference type="NCBI Taxonomy" id="273123"/>
    <lineage>
        <taxon>Bacteria</taxon>
        <taxon>Pseudomonadati</taxon>
        <taxon>Pseudomonadota</taxon>
        <taxon>Gammaproteobacteria</taxon>
        <taxon>Enterobacterales</taxon>
        <taxon>Yersiniaceae</taxon>
        <taxon>Yersinia</taxon>
    </lineage>
</organism>
<sequence length="270" mass="30684">MVGFLMIPITESTSIDFDTISYPDFLGVLGVDNTPPGGMFTLDYWIEKSRINSNTYLLDLACSTGFSARNIVHKTGCSAEGIDISARSIESANQLAVQGNIAECVHFSVGNAESVSFTDNTFTHITAGCCFGFISDKPAALVEVQRVLKQDGFLCISPFFYESEPDNELLSLVEQYIGYRPDIKRDYSYWFNFFNQHFTLLHEELFDLPVYSDDEIEKNVNISICSKPVFNILSREKQQLAFDRYYNTRLLLNEHAKYQSVALWVMRVKK</sequence>
<dbReference type="CDD" id="cd02440">
    <property type="entry name" value="AdoMet_MTases"/>
    <property type="match status" value="1"/>
</dbReference>
<accession>Q66B86</accession>
<proteinExistence type="predicted"/>
<dbReference type="EMBL" id="BX936398">
    <property type="protein sequence ID" value="CAH21126.1"/>
    <property type="molecule type" value="Genomic_DNA"/>
</dbReference>
<dbReference type="GO" id="GO:0032259">
    <property type="term" value="P:methylation"/>
    <property type="evidence" value="ECO:0007669"/>
    <property type="project" value="UniProtKB-KW"/>
</dbReference>